<evidence type="ECO:0000313" key="2">
    <source>
        <dbReference type="Proteomes" id="UP000198836"/>
    </source>
</evidence>
<dbReference type="EMBL" id="FOJM01000005">
    <property type="protein sequence ID" value="SFA46214.1"/>
    <property type="molecule type" value="Genomic_DNA"/>
</dbReference>
<keyword evidence="2" id="KW-1185">Reference proteome</keyword>
<protein>
    <submittedName>
        <fullName evidence="1">Uncharacterized protein</fullName>
    </submittedName>
</protein>
<evidence type="ECO:0000313" key="1">
    <source>
        <dbReference type="EMBL" id="SFA46214.1"/>
    </source>
</evidence>
<dbReference type="AlphaFoldDB" id="A0A1I0T355"/>
<proteinExistence type="predicted"/>
<gene>
    <name evidence="1" type="ORF">SAMN04488511_105289</name>
</gene>
<accession>A0A1I0T355</accession>
<dbReference type="Proteomes" id="UP000198836">
    <property type="component" value="Unassembled WGS sequence"/>
</dbReference>
<organism evidence="1 2">
    <name type="scientific">Pedobacter suwonensis</name>
    <dbReference type="NCBI Taxonomy" id="332999"/>
    <lineage>
        <taxon>Bacteria</taxon>
        <taxon>Pseudomonadati</taxon>
        <taxon>Bacteroidota</taxon>
        <taxon>Sphingobacteriia</taxon>
        <taxon>Sphingobacteriales</taxon>
        <taxon>Sphingobacteriaceae</taxon>
        <taxon>Pedobacter</taxon>
    </lineage>
</organism>
<reference evidence="2" key="1">
    <citation type="submission" date="2016-10" db="EMBL/GenBank/DDBJ databases">
        <authorList>
            <person name="Varghese N."/>
            <person name="Submissions S."/>
        </authorList>
    </citation>
    <scope>NUCLEOTIDE SEQUENCE [LARGE SCALE GENOMIC DNA]</scope>
    <source>
        <strain evidence="2">DSM 18130</strain>
    </source>
</reference>
<sequence>MFRLFLVEIRFNNSIILAEQIKCLIINTASPQLVKAFRLRSRQTLTCSAAERYTVNRALGKLSDSNSFQRRSC</sequence>
<name>A0A1I0T355_9SPHI</name>